<name>V8P3K3_OPHHA</name>
<evidence type="ECO:0000313" key="2">
    <source>
        <dbReference type="EMBL" id="ETE68457.1"/>
    </source>
</evidence>
<sequence>MRGLQLRFGAFSVSRTPLITTPGFVYQQKAALEAARLMKHIPRRHPDGCSGFNSAASRVELIQSNDFMTAPWPESNLKKNCLFRALGDQLEGHSRNHLKHRQDTVAYMIQQRPDFEPFVEDDVPFEKHSAWSPSGSQTPPCPAGLSILQCRRCQFGPAGHVCWQRRHRSLCEEQPSEHCYSPAKRPPLAEEDQANRPNPQPRPALWDEKGSRGRTLGRQEAENNNSPRGNLLERNRPGQKASTKQKKELQRLEKKKRQEDRHRQKVLAGKGGPSDNNTVSRDPQAQVTLVKTFAALSI</sequence>
<dbReference type="InterPro" id="IPR050704">
    <property type="entry name" value="Peptidase_C85-like"/>
</dbReference>
<comment type="caution">
    <text evidence="2">The sequence shown here is derived from an EMBL/GenBank/DDBJ whole genome shotgun (WGS) entry which is preliminary data.</text>
</comment>
<proteinExistence type="predicted"/>
<protein>
    <submittedName>
        <fullName evidence="2">Uncharacterized protein</fullName>
    </submittedName>
</protein>
<feature type="region of interest" description="Disordered" evidence="1">
    <location>
        <begin position="176"/>
        <end position="283"/>
    </location>
</feature>
<dbReference type="GO" id="GO:0050821">
    <property type="term" value="P:protein stabilization"/>
    <property type="evidence" value="ECO:0007669"/>
    <property type="project" value="TreeGrafter"/>
</dbReference>
<feature type="compositionally biased region" description="Polar residues" evidence="1">
    <location>
        <begin position="274"/>
        <end position="283"/>
    </location>
</feature>
<dbReference type="GO" id="GO:0044313">
    <property type="term" value="P:protein K6-linked deubiquitination"/>
    <property type="evidence" value="ECO:0007669"/>
    <property type="project" value="TreeGrafter"/>
</dbReference>
<dbReference type="InterPro" id="IPR038765">
    <property type="entry name" value="Papain-like_cys_pep_sf"/>
</dbReference>
<gene>
    <name evidence="2" type="ORF">L345_05745</name>
</gene>
<dbReference type="GO" id="GO:0004843">
    <property type="term" value="F:cysteine-type deubiquitinase activity"/>
    <property type="evidence" value="ECO:0007669"/>
    <property type="project" value="TreeGrafter"/>
</dbReference>
<dbReference type="GO" id="GO:1990167">
    <property type="term" value="P:protein K27-linked deubiquitination"/>
    <property type="evidence" value="ECO:0007669"/>
    <property type="project" value="TreeGrafter"/>
</dbReference>
<dbReference type="Proteomes" id="UP000018936">
    <property type="component" value="Unassembled WGS sequence"/>
</dbReference>
<feature type="compositionally biased region" description="Basic and acidic residues" evidence="1">
    <location>
        <begin position="245"/>
        <end position="262"/>
    </location>
</feature>
<dbReference type="AlphaFoldDB" id="V8P3K3"/>
<feature type="non-terminal residue" evidence="2">
    <location>
        <position position="1"/>
    </location>
</feature>
<dbReference type="EMBL" id="AZIM01001014">
    <property type="protein sequence ID" value="ETE68457.1"/>
    <property type="molecule type" value="Genomic_DNA"/>
</dbReference>
<dbReference type="GO" id="GO:0071108">
    <property type="term" value="P:protein K48-linked deubiquitination"/>
    <property type="evidence" value="ECO:0007669"/>
    <property type="project" value="TreeGrafter"/>
</dbReference>
<dbReference type="SUPFAM" id="SSF54001">
    <property type="entry name" value="Cysteine proteinases"/>
    <property type="match status" value="1"/>
</dbReference>
<dbReference type="PANTHER" id="PTHR12419">
    <property type="entry name" value="OTU DOMAIN CONTAINING PROTEIN"/>
    <property type="match status" value="1"/>
</dbReference>
<dbReference type="Gene3D" id="3.90.70.80">
    <property type="match status" value="1"/>
</dbReference>
<dbReference type="OrthoDB" id="415023at2759"/>
<evidence type="ECO:0000256" key="1">
    <source>
        <dbReference type="SAM" id="MobiDB-lite"/>
    </source>
</evidence>
<dbReference type="PANTHER" id="PTHR12419:SF7">
    <property type="entry name" value="OTU DOMAIN-CONTAINING PROTEIN 3"/>
    <property type="match status" value="1"/>
</dbReference>
<reference evidence="2 3" key="1">
    <citation type="journal article" date="2013" name="Proc. Natl. Acad. Sci. U.S.A.">
        <title>The king cobra genome reveals dynamic gene evolution and adaptation in the snake venom system.</title>
        <authorList>
            <person name="Vonk F.J."/>
            <person name="Casewell N.R."/>
            <person name="Henkel C.V."/>
            <person name="Heimberg A.M."/>
            <person name="Jansen H.J."/>
            <person name="McCleary R.J."/>
            <person name="Kerkkamp H.M."/>
            <person name="Vos R.A."/>
            <person name="Guerreiro I."/>
            <person name="Calvete J.J."/>
            <person name="Wuster W."/>
            <person name="Woods A.E."/>
            <person name="Logan J.M."/>
            <person name="Harrison R.A."/>
            <person name="Castoe T.A."/>
            <person name="de Koning A.P."/>
            <person name="Pollock D.D."/>
            <person name="Yandell M."/>
            <person name="Calderon D."/>
            <person name="Renjifo C."/>
            <person name="Currier R.B."/>
            <person name="Salgado D."/>
            <person name="Pla D."/>
            <person name="Sanz L."/>
            <person name="Hyder A.S."/>
            <person name="Ribeiro J.M."/>
            <person name="Arntzen J.W."/>
            <person name="van den Thillart G.E."/>
            <person name="Boetzer M."/>
            <person name="Pirovano W."/>
            <person name="Dirks R.P."/>
            <person name="Spaink H.P."/>
            <person name="Duboule D."/>
            <person name="McGlinn E."/>
            <person name="Kini R.M."/>
            <person name="Richardson M.K."/>
        </authorList>
    </citation>
    <scope>NUCLEOTIDE SEQUENCE</scope>
    <source>
        <tissue evidence="2">Blood</tissue>
    </source>
</reference>
<dbReference type="GO" id="GO:0035871">
    <property type="term" value="P:protein K11-linked deubiquitination"/>
    <property type="evidence" value="ECO:0007669"/>
    <property type="project" value="TreeGrafter"/>
</dbReference>
<accession>V8P3K3</accession>
<organism evidence="2 3">
    <name type="scientific">Ophiophagus hannah</name>
    <name type="common">King cobra</name>
    <name type="synonym">Naja hannah</name>
    <dbReference type="NCBI Taxonomy" id="8665"/>
    <lineage>
        <taxon>Eukaryota</taxon>
        <taxon>Metazoa</taxon>
        <taxon>Chordata</taxon>
        <taxon>Craniata</taxon>
        <taxon>Vertebrata</taxon>
        <taxon>Euteleostomi</taxon>
        <taxon>Lepidosauria</taxon>
        <taxon>Squamata</taxon>
        <taxon>Bifurcata</taxon>
        <taxon>Unidentata</taxon>
        <taxon>Episquamata</taxon>
        <taxon>Toxicofera</taxon>
        <taxon>Serpentes</taxon>
        <taxon>Colubroidea</taxon>
        <taxon>Elapidae</taxon>
        <taxon>Elapinae</taxon>
        <taxon>Ophiophagus</taxon>
    </lineage>
</organism>
<evidence type="ECO:0000313" key="3">
    <source>
        <dbReference type="Proteomes" id="UP000018936"/>
    </source>
</evidence>
<keyword evidence="3" id="KW-1185">Reference proteome</keyword>
<feature type="compositionally biased region" description="Basic and acidic residues" evidence="1">
    <location>
        <begin position="205"/>
        <end position="221"/>
    </location>
</feature>